<keyword evidence="2" id="KW-1185">Reference proteome</keyword>
<evidence type="ECO:0000313" key="2">
    <source>
        <dbReference type="Proteomes" id="UP000664601"/>
    </source>
</evidence>
<comment type="caution">
    <text evidence="1">The sequence shown here is derived from an EMBL/GenBank/DDBJ whole genome shotgun (WGS) entry which is preliminary data.</text>
</comment>
<dbReference type="EMBL" id="JAFREM010000042">
    <property type="protein sequence ID" value="MBO1308769.1"/>
    <property type="molecule type" value="Genomic_DNA"/>
</dbReference>
<dbReference type="RefSeq" id="WP_207675759.1">
    <property type="nucleotide sequence ID" value="NZ_JAFREM010000042.1"/>
</dbReference>
<sequence length="101" mass="11907">MKKLCFVFEINTNVRPVLNLLPWRYMNGEELAEHLSGKYEVLFDYFKNKENADYLVVPNPNGGFINETDLPEIPVDLELFFTKDFQAIEAAIDHFFNEMQR</sequence>
<evidence type="ECO:0000313" key="1">
    <source>
        <dbReference type="EMBL" id="MBO1308769.1"/>
    </source>
</evidence>
<proteinExistence type="predicted"/>
<dbReference type="Proteomes" id="UP000664601">
    <property type="component" value="Unassembled WGS sequence"/>
</dbReference>
<accession>A0ABS3LGI9</accession>
<reference evidence="1 2" key="1">
    <citation type="submission" date="2021-03" db="EMBL/GenBank/DDBJ databases">
        <title>Enterococcal diversity collection.</title>
        <authorList>
            <person name="Gilmore M.S."/>
            <person name="Schwartzman J."/>
            <person name="Van Tyne D."/>
            <person name="Martin M."/>
            <person name="Earl A.M."/>
            <person name="Manson A.L."/>
            <person name="Straub T."/>
            <person name="Salamzade R."/>
            <person name="Saavedra J."/>
            <person name="Lebreton F."/>
            <person name="Prichula J."/>
            <person name="Schaufler K."/>
            <person name="Gaca A."/>
            <person name="Sgardioli B."/>
            <person name="Wagenaar J."/>
            <person name="Strong T."/>
        </authorList>
    </citation>
    <scope>NUCLEOTIDE SEQUENCE [LARGE SCALE GENOMIC DNA]</scope>
    <source>
        <strain evidence="1 2">669A</strain>
    </source>
</reference>
<gene>
    <name evidence="1" type="ORF">JZO70_21535</name>
</gene>
<organism evidence="1 2">
    <name type="scientific">Candidatus Enterococcus moelleringii</name>
    <dbReference type="NCBI Taxonomy" id="2815325"/>
    <lineage>
        <taxon>Bacteria</taxon>
        <taxon>Bacillati</taxon>
        <taxon>Bacillota</taxon>
        <taxon>Bacilli</taxon>
        <taxon>Lactobacillales</taxon>
        <taxon>Enterococcaceae</taxon>
        <taxon>Enterococcus</taxon>
    </lineage>
</organism>
<protein>
    <submittedName>
        <fullName evidence="1">Uncharacterized protein</fullName>
    </submittedName>
</protein>
<name>A0ABS3LGI9_9ENTE</name>